<dbReference type="PANTHER" id="PTHR21581:SF6">
    <property type="entry name" value="TRAFFICKING PROTEIN PARTICLE COMPLEX SUBUNIT 12"/>
    <property type="match status" value="1"/>
</dbReference>
<evidence type="ECO:0000256" key="2">
    <source>
        <dbReference type="ARBA" id="ARBA00004752"/>
    </source>
</evidence>
<evidence type="ECO:0000313" key="16">
    <source>
        <dbReference type="EMBL" id="MCP8351945.1"/>
    </source>
</evidence>
<sequence>MNKHNGTLACIRPNNQTSLSMFTVWMIVLAVLSSPIISATPLSGFAQKNLLLPPPPTVNAEAYIIIDAKTGSILSEKNAQKRMAPASLTKLMTSYVVFHALKQGHLHLSDDIHISTNAWKTEGSRLFLNENSTINLQTLLKGVIITSGNDASVAISEHFAGSEDNFALIMNRYAEKIGLSSSHFITATGLDHEQHYSTAQDLATLSSHIIHDFPEYFHWFHEQSITHNGITQKNRNTLLSTHPEIDGLKTGHTNKAGYCLATTAQQNNTRLVVITLNSPSKKSRDNDTIALLNYGFRFYETALLYPKDTIISNTQLYRGVISNIDIKNKETCWATIPKGTHNSMQIDLDIQEPLTAPQSQDVSIGTLTASIEGHTVGEYPVYPNDDIQETSGIKYMIDTLKLWGQGWFL</sequence>
<comment type="similarity">
    <text evidence="3 13">Belongs to the peptidase S11 family.</text>
</comment>
<evidence type="ECO:0000256" key="12">
    <source>
        <dbReference type="ARBA" id="ARBA00034000"/>
    </source>
</evidence>
<proteinExistence type="inferred from homology"/>
<dbReference type="Gene3D" id="2.60.410.10">
    <property type="entry name" value="D-Ala-D-Ala carboxypeptidase, C-terminal domain"/>
    <property type="match status" value="1"/>
</dbReference>
<dbReference type="InterPro" id="IPR015956">
    <property type="entry name" value="Peniciliin-bd_prot_C_sf"/>
</dbReference>
<reference evidence="16 17" key="1">
    <citation type="journal article" date="2022" name="Nat. Microbiol.">
        <title>The microbiome of a bacterivorous marine choanoflagellate contains a resource-demanding obligate bacterial associate.</title>
        <authorList>
            <person name="Needham D.M."/>
            <person name="Poirier C."/>
            <person name="Bachy C."/>
            <person name="George E.E."/>
            <person name="Wilken S."/>
            <person name="Yung C.C.M."/>
            <person name="Limardo A.J."/>
            <person name="Morando M."/>
            <person name="Sudek L."/>
            <person name="Malmstrom R.R."/>
            <person name="Keeling P.J."/>
            <person name="Santoro A.E."/>
            <person name="Worden A.Z."/>
        </authorList>
    </citation>
    <scope>NUCLEOTIDE SEQUENCE [LARGE SCALE GENOMIC DNA]</scope>
    <source>
        <strain evidence="16 17">Comchoano-2</strain>
    </source>
</reference>
<dbReference type="EC" id="3.4.16.4" evidence="4"/>
<dbReference type="EMBL" id="JAKUDN010000001">
    <property type="protein sequence ID" value="MCP8351945.1"/>
    <property type="molecule type" value="Genomic_DNA"/>
</dbReference>
<dbReference type="InterPro" id="IPR012338">
    <property type="entry name" value="Beta-lactam/transpept-like"/>
</dbReference>
<keyword evidence="14" id="KW-1133">Transmembrane helix</keyword>
<dbReference type="SUPFAM" id="SSF56601">
    <property type="entry name" value="beta-lactamase/transpeptidase-like"/>
    <property type="match status" value="1"/>
</dbReference>
<keyword evidence="9" id="KW-0133">Cell shape</keyword>
<evidence type="ECO:0000256" key="5">
    <source>
        <dbReference type="ARBA" id="ARBA00022645"/>
    </source>
</evidence>
<evidence type="ECO:0000256" key="3">
    <source>
        <dbReference type="ARBA" id="ARBA00007164"/>
    </source>
</evidence>
<evidence type="ECO:0000259" key="15">
    <source>
        <dbReference type="SMART" id="SM00936"/>
    </source>
</evidence>
<dbReference type="InterPro" id="IPR037167">
    <property type="entry name" value="Peptidase_S11_C_sf"/>
</dbReference>
<keyword evidence="10" id="KW-0573">Peptidoglycan synthesis</keyword>
<evidence type="ECO:0000256" key="14">
    <source>
        <dbReference type="SAM" id="Phobius"/>
    </source>
</evidence>
<comment type="function">
    <text evidence="1">Removes C-terminal D-alanyl residues from sugar-peptide cell wall precursors.</text>
</comment>
<dbReference type="SMART" id="SM00936">
    <property type="entry name" value="PBP5_C"/>
    <property type="match status" value="1"/>
</dbReference>
<dbReference type="PRINTS" id="PR00725">
    <property type="entry name" value="DADACBPTASE1"/>
</dbReference>
<comment type="catalytic activity">
    <reaction evidence="12">
        <text>Preferential cleavage: (Ac)2-L-Lys-D-Ala-|-D-Ala. Also transpeptidation of peptidyl-alanyl moieties that are N-acyl substituents of D-alanine.</text>
        <dbReference type="EC" id="3.4.16.4"/>
    </reaction>
</comment>
<dbReference type="InterPro" id="IPR012907">
    <property type="entry name" value="Peptidase_S11_C"/>
</dbReference>
<protein>
    <recommendedName>
        <fullName evidence="4">serine-type D-Ala-D-Ala carboxypeptidase</fullName>
        <ecNumber evidence="4">3.4.16.4</ecNumber>
    </recommendedName>
</protein>
<dbReference type="Pfam" id="PF07943">
    <property type="entry name" value="PBP5_C"/>
    <property type="match status" value="1"/>
</dbReference>
<dbReference type="InterPro" id="IPR018044">
    <property type="entry name" value="Peptidase_S11"/>
</dbReference>
<feature type="domain" description="Peptidase S11 D-Ala-D-Ala carboxypeptidase A C-terminal" evidence="15">
    <location>
        <begin position="299"/>
        <end position="389"/>
    </location>
</feature>
<evidence type="ECO:0000313" key="17">
    <source>
        <dbReference type="Proteomes" id="UP001320768"/>
    </source>
</evidence>
<dbReference type="Pfam" id="PF00768">
    <property type="entry name" value="Peptidase_S11"/>
    <property type="match status" value="1"/>
</dbReference>
<feature type="transmembrane region" description="Helical" evidence="14">
    <location>
        <begin position="22"/>
        <end position="42"/>
    </location>
</feature>
<keyword evidence="17" id="KW-1185">Reference proteome</keyword>
<evidence type="ECO:0000256" key="13">
    <source>
        <dbReference type="RuleBase" id="RU004016"/>
    </source>
</evidence>
<keyword evidence="11" id="KW-0961">Cell wall biogenesis/degradation</keyword>
<evidence type="ECO:0000256" key="11">
    <source>
        <dbReference type="ARBA" id="ARBA00023316"/>
    </source>
</evidence>
<comment type="pathway">
    <text evidence="2">Cell wall biogenesis; peptidoglycan biosynthesis.</text>
</comment>
<dbReference type="PANTHER" id="PTHR21581">
    <property type="entry name" value="D-ALANYL-D-ALANINE CARBOXYPEPTIDASE"/>
    <property type="match status" value="1"/>
</dbReference>
<organism evidence="16 17">
    <name type="scientific">Candidatus Synchoanobacter obligatus</name>
    <dbReference type="NCBI Taxonomy" id="2919597"/>
    <lineage>
        <taxon>Bacteria</taxon>
        <taxon>Pseudomonadati</taxon>
        <taxon>Pseudomonadota</taxon>
        <taxon>Gammaproteobacteria</taxon>
        <taxon>Candidatus Comchoanobacterales</taxon>
        <taxon>Candidatus Comchoanobacteraceae</taxon>
        <taxon>Candidatus Synchoanobacter</taxon>
    </lineage>
</organism>
<keyword evidence="14" id="KW-0812">Transmembrane</keyword>
<dbReference type="SUPFAM" id="SSF69189">
    <property type="entry name" value="Penicillin-binding protein associated domain"/>
    <property type="match status" value="1"/>
</dbReference>
<accession>A0ABT1L5E5</accession>
<comment type="caution">
    <text evidence="16">The sequence shown here is derived from an EMBL/GenBank/DDBJ whole genome shotgun (WGS) entry which is preliminary data.</text>
</comment>
<evidence type="ECO:0000256" key="9">
    <source>
        <dbReference type="ARBA" id="ARBA00022960"/>
    </source>
</evidence>
<keyword evidence="7" id="KW-0732">Signal</keyword>
<keyword evidence="8" id="KW-0378">Hydrolase</keyword>
<keyword evidence="14" id="KW-0472">Membrane</keyword>
<evidence type="ECO:0000256" key="7">
    <source>
        <dbReference type="ARBA" id="ARBA00022729"/>
    </source>
</evidence>
<dbReference type="GO" id="GO:0004180">
    <property type="term" value="F:carboxypeptidase activity"/>
    <property type="evidence" value="ECO:0007669"/>
    <property type="project" value="UniProtKB-KW"/>
</dbReference>
<gene>
    <name evidence="16" type="ORF">MKS91_01375</name>
</gene>
<evidence type="ECO:0000256" key="6">
    <source>
        <dbReference type="ARBA" id="ARBA00022670"/>
    </source>
</evidence>
<dbReference type="RefSeq" id="WP_258569053.1">
    <property type="nucleotide sequence ID" value="NZ_JAKUDN010000001.1"/>
</dbReference>
<dbReference type="InterPro" id="IPR001967">
    <property type="entry name" value="Peptidase_S11_N"/>
</dbReference>
<dbReference type="Gene3D" id="3.40.710.10">
    <property type="entry name" value="DD-peptidase/beta-lactamase superfamily"/>
    <property type="match status" value="1"/>
</dbReference>
<keyword evidence="6" id="KW-0645">Protease</keyword>
<evidence type="ECO:0000256" key="8">
    <source>
        <dbReference type="ARBA" id="ARBA00022801"/>
    </source>
</evidence>
<evidence type="ECO:0000256" key="1">
    <source>
        <dbReference type="ARBA" id="ARBA00003217"/>
    </source>
</evidence>
<evidence type="ECO:0000256" key="4">
    <source>
        <dbReference type="ARBA" id="ARBA00012448"/>
    </source>
</evidence>
<keyword evidence="5 16" id="KW-0121">Carboxypeptidase</keyword>
<evidence type="ECO:0000256" key="10">
    <source>
        <dbReference type="ARBA" id="ARBA00022984"/>
    </source>
</evidence>
<name>A0ABT1L5E5_9GAMM</name>
<dbReference type="Proteomes" id="UP001320768">
    <property type="component" value="Unassembled WGS sequence"/>
</dbReference>